<dbReference type="InterPro" id="IPR014044">
    <property type="entry name" value="CAP_dom"/>
</dbReference>
<protein>
    <submittedName>
        <fullName evidence="2">CAP domain-containing protein</fullName>
    </submittedName>
</protein>
<keyword evidence="4" id="KW-1185">Reference proteome</keyword>
<dbReference type="AlphaFoldDB" id="A0A7M4DB75"/>
<name>A0A7M4DB75_9BACT</name>
<reference evidence="3 4" key="1">
    <citation type="submission" date="2019-11" db="EMBL/GenBank/DDBJ databases">
        <title>Draft genome sequence of Labilibaculum sp. strain SYP isolated from Black Sea.</title>
        <authorList>
            <person name="Yadav S."/>
            <person name="Villanueva L."/>
        </authorList>
    </citation>
    <scope>NUCLEOTIDE SEQUENCE [LARGE SCALE GENOMIC DNA]</scope>
    <source>
        <strain evidence="3 4">44</strain>
    </source>
</reference>
<proteinExistence type="predicted"/>
<dbReference type="PROSITE" id="PS51257">
    <property type="entry name" value="PROKAR_LIPOPROTEIN"/>
    <property type="match status" value="1"/>
</dbReference>
<feature type="domain" description="SCP" evidence="1">
    <location>
        <begin position="42"/>
        <end position="156"/>
    </location>
</feature>
<dbReference type="PANTHER" id="PTHR31157">
    <property type="entry name" value="SCP DOMAIN-CONTAINING PROTEIN"/>
    <property type="match status" value="1"/>
</dbReference>
<dbReference type="OrthoDB" id="982527at2"/>
<gene>
    <name evidence="3" type="ORF">DWB62_019000</name>
    <name evidence="2" type="ORF">GNY23_19000</name>
</gene>
<dbReference type="Proteomes" id="UP000285951">
    <property type="component" value="Unassembled WGS sequence"/>
</dbReference>
<dbReference type="Proteomes" id="UP000462449">
    <property type="component" value="Unassembled WGS sequence"/>
</dbReference>
<dbReference type="InterPro" id="IPR035940">
    <property type="entry name" value="CAP_sf"/>
</dbReference>
<reference evidence="2 5" key="2">
    <citation type="submission" date="2019-12" db="EMBL/GenBank/DDBJ databases">
        <title>Draft genome sequence of Labilibaculum sp. strain 44 isolated from deep waters of Black Sea.</title>
        <authorList>
            <person name="Yadav S."/>
            <person name="Villanueva L."/>
        </authorList>
    </citation>
    <scope>NUCLEOTIDE SEQUENCE [LARGE SCALE GENOMIC DNA]</scope>
    <source>
        <strain evidence="2 5">44</strain>
    </source>
</reference>
<evidence type="ECO:0000313" key="3">
    <source>
        <dbReference type="EMBL" id="MVB09109.1"/>
    </source>
</evidence>
<sequence length="169" mass="18810">MNKTFFTVSLILVSGIFISCSKDDIDLNEPITENKIDIQKLLDLVNDVRSAGTTCGTTYYPPVNAIVWNSKLEDAALKHSKDMMDNNFFSHTSSNGDKFVDRLNAAGYFYNSAGENIAKGYLSEESVINGWLTSQGHCANIMNPDFTEMGVGRIGDYWTQDFGKPKKIE</sequence>
<dbReference type="Gene3D" id="3.40.33.10">
    <property type="entry name" value="CAP"/>
    <property type="match status" value="1"/>
</dbReference>
<dbReference type="SUPFAM" id="SSF55797">
    <property type="entry name" value="PR-1-like"/>
    <property type="match status" value="1"/>
</dbReference>
<evidence type="ECO:0000313" key="4">
    <source>
        <dbReference type="Proteomes" id="UP000285951"/>
    </source>
</evidence>
<dbReference type="PANTHER" id="PTHR31157:SF1">
    <property type="entry name" value="SCP DOMAIN-CONTAINING PROTEIN"/>
    <property type="match status" value="1"/>
</dbReference>
<dbReference type="EMBL" id="WOTW01000066">
    <property type="protein sequence ID" value="MUP39904.1"/>
    <property type="molecule type" value="Genomic_DNA"/>
</dbReference>
<organism evidence="2 5">
    <name type="scientific">Labilibaculum euxinus</name>
    <dbReference type="NCBI Taxonomy" id="2686357"/>
    <lineage>
        <taxon>Bacteria</taxon>
        <taxon>Pseudomonadati</taxon>
        <taxon>Bacteroidota</taxon>
        <taxon>Bacteroidia</taxon>
        <taxon>Marinilabiliales</taxon>
        <taxon>Marinifilaceae</taxon>
        <taxon>Labilibaculum</taxon>
    </lineage>
</organism>
<evidence type="ECO:0000313" key="2">
    <source>
        <dbReference type="EMBL" id="MUP39904.1"/>
    </source>
</evidence>
<evidence type="ECO:0000313" key="5">
    <source>
        <dbReference type="Proteomes" id="UP000462449"/>
    </source>
</evidence>
<comment type="caution">
    <text evidence="2">The sequence shown here is derived from an EMBL/GenBank/DDBJ whole genome shotgun (WGS) entry which is preliminary data.</text>
</comment>
<dbReference type="Pfam" id="PF00188">
    <property type="entry name" value="CAP"/>
    <property type="match status" value="1"/>
</dbReference>
<accession>A0A7M4DB75</accession>
<evidence type="ECO:0000259" key="1">
    <source>
        <dbReference type="Pfam" id="PF00188"/>
    </source>
</evidence>
<dbReference type="EMBL" id="QTZN02000066">
    <property type="protein sequence ID" value="MVB09109.1"/>
    <property type="molecule type" value="Genomic_DNA"/>
</dbReference>
<dbReference type="CDD" id="cd05379">
    <property type="entry name" value="CAP_bacterial"/>
    <property type="match status" value="1"/>
</dbReference>
<dbReference type="RefSeq" id="WP_156197258.1">
    <property type="nucleotide sequence ID" value="NZ_QTZN02000066.1"/>
</dbReference>